<gene>
    <name evidence="1" type="ORF">PAL_GLEAN10015915</name>
</gene>
<protein>
    <submittedName>
        <fullName evidence="1">Uncharacterized protein</fullName>
    </submittedName>
</protein>
<sequence>MCMYAEAETLGEMAQVEPSPVHPLVLCPLSSSAPALCFGLPECLFRVLNRLLPESYTE</sequence>
<accession>L5KZ49</accession>
<dbReference type="InParanoid" id="L5KZ49"/>
<organism evidence="1 2">
    <name type="scientific">Pteropus alecto</name>
    <name type="common">Black flying fox</name>
    <dbReference type="NCBI Taxonomy" id="9402"/>
    <lineage>
        <taxon>Eukaryota</taxon>
        <taxon>Metazoa</taxon>
        <taxon>Chordata</taxon>
        <taxon>Craniata</taxon>
        <taxon>Vertebrata</taxon>
        <taxon>Euteleostomi</taxon>
        <taxon>Mammalia</taxon>
        <taxon>Eutheria</taxon>
        <taxon>Laurasiatheria</taxon>
        <taxon>Chiroptera</taxon>
        <taxon>Yinpterochiroptera</taxon>
        <taxon>Pteropodoidea</taxon>
        <taxon>Pteropodidae</taxon>
        <taxon>Pteropodinae</taxon>
        <taxon>Pteropus</taxon>
    </lineage>
</organism>
<reference evidence="2" key="1">
    <citation type="journal article" date="2013" name="Science">
        <title>Comparative analysis of bat genomes provides insight into the evolution of flight and immunity.</title>
        <authorList>
            <person name="Zhang G."/>
            <person name="Cowled C."/>
            <person name="Shi Z."/>
            <person name="Huang Z."/>
            <person name="Bishop-Lilly K.A."/>
            <person name="Fang X."/>
            <person name="Wynne J.W."/>
            <person name="Xiong Z."/>
            <person name="Baker M.L."/>
            <person name="Zhao W."/>
            <person name="Tachedjian M."/>
            <person name="Zhu Y."/>
            <person name="Zhou P."/>
            <person name="Jiang X."/>
            <person name="Ng J."/>
            <person name="Yang L."/>
            <person name="Wu L."/>
            <person name="Xiao J."/>
            <person name="Feng Y."/>
            <person name="Chen Y."/>
            <person name="Sun X."/>
            <person name="Zhang Y."/>
            <person name="Marsh G.A."/>
            <person name="Crameri G."/>
            <person name="Broder C.C."/>
            <person name="Frey K.G."/>
            <person name="Wang L.F."/>
            <person name="Wang J."/>
        </authorList>
    </citation>
    <scope>NUCLEOTIDE SEQUENCE [LARGE SCALE GENOMIC DNA]</scope>
</reference>
<keyword evidence="2" id="KW-1185">Reference proteome</keyword>
<evidence type="ECO:0000313" key="2">
    <source>
        <dbReference type="Proteomes" id="UP000010552"/>
    </source>
</evidence>
<evidence type="ECO:0000313" key="1">
    <source>
        <dbReference type="EMBL" id="ELK16682.1"/>
    </source>
</evidence>
<proteinExistence type="predicted"/>
<dbReference type="AlphaFoldDB" id="L5KZ49"/>
<dbReference type="Proteomes" id="UP000010552">
    <property type="component" value="Unassembled WGS sequence"/>
</dbReference>
<dbReference type="EMBL" id="KB030438">
    <property type="protein sequence ID" value="ELK16682.1"/>
    <property type="molecule type" value="Genomic_DNA"/>
</dbReference>
<name>L5KZ49_PTEAL</name>